<sequence>MMNFLFPNESSVNIYDFATSTVDNCSGIDLL</sequence>
<name>A0A2P2K3F3_RHIMU</name>
<reference evidence="1" key="1">
    <citation type="submission" date="2018-02" db="EMBL/GenBank/DDBJ databases">
        <title>Rhizophora mucronata_Transcriptome.</title>
        <authorList>
            <person name="Meera S.P."/>
            <person name="Sreeshan A."/>
            <person name="Augustine A."/>
        </authorList>
    </citation>
    <scope>NUCLEOTIDE SEQUENCE</scope>
    <source>
        <tissue evidence="1">Leaf</tissue>
    </source>
</reference>
<evidence type="ECO:0000313" key="1">
    <source>
        <dbReference type="EMBL" id="MBX00260.1"/>
    </source>
</evidence>
<proteinExistence type="predicted"/>
<organism evidence="1">
    <name type="scientific">Rhizophora mucronata</name>
    <name type="common">Asiatic mangrove</name>
    <dbReference type="NCBI Taxonomy" id="61149"/>
    <lineage>
        <taxon>Eukaryota</taxon>
        <taxon>Viridiplantae</taxon>
        <taxon>Streptophyta</taxon>
        <taxon>Embryophyta</taxon>
        <taxon>Tracheophyta</taxon>
        <taxon>Spermatophyta</taxon>
        <taxon>Magnoliopsida</taxon>
        <taxon>eudicotyledons</taxon>
        <taxon>Gunneridae</taxon>
        <taxon>Pentapetalae</taxon>
        <taxon>rosids</taxon>
        <taxon>fabids</taxon>
        <taxon>Malpighiales</taxon>
        <taxon>Rhizophoraceae</taxon>
        <taxon>Rhizophora</taxon>
    </lineage>
</organism>
<protein>
    <submittedName>
        <fullName evidence="1">Uncharacterized protein</fullName>
    </submittedName>
</protein>
<dbReference type="AlphaFoldDB" id="A0A2P2K3F3"/>
<accession>A0A2P2K3F3</accession>
<dbReference type="EMBL" id="GGEC01019776">
    <property type="protein sequence ID" value="MBX00260.1"/>
    <property type="molecule type" value="Transcribed_RNA"/>
</dbReference>